<gene>
    <name evidence="2" type="ORF">MBHS_00611</name>
</gene>
<evidence type="ECO:0000313" key="3">
    <source>
        <dbReference type="Proteomes" id="UP000236724"/>
    </source>
</evidence>
<dbReference type="EMBL" id="FMSV02000105">
    <property type="protein sequence ID" value="SEH04759.1"/>
    <property type="molecule type" value="Genomic_DNA"/>
</dbReference>
<dbReference type="AlphaFoldDB" id="A0A1H6F656"/>
<proteinExistence type="predicted"/>
<organism evidence="2 3">
    <name type="scientific">Candidatus Venteria ishoeyi</name>
    <dbReference type="NCBI Taxonomy" id="1899563"/>
    <lineage>
        <taxon>Bacteria</taxon>
        <taxon>Pseudomonadati</taxon>
        <taxon>Pseudomonadota</taxon>
        <taxon>Gammaproteobacteria</taxon>
        <taxon>Thiotrichales</taxon>
        <taxon>Thiotrichaceae</taxon>
        <taxon>Venteria</taxon>
    </lineage>
</organism>
<dbReference type="Proteomes" id="UP000236724">
    <property type="component" value="Unassembled WGS sequence"/>
</dbReference>
<feature type="chain" id="PRO_5014938732" evidence="1">
    <location>
        <begin position="22"/>
        <end position="111"/>
    </location>
</feature>
<keyword evidence="1" id="KW-0732">Signal</keyword>
<evidence type="ECO:0000256" key="1">
    <source>
        <dbReference type="SAM" id="SignalP"/>
    </source>
</evidence>
<dbReference type="RefSeq" id="WP_103918789.1">
    <property type="nucleotide sequence ID" value="NZ_FMSV02000105.1"/>
</dbReference>
<reference evidence="2 3" key="1">
    <citation type="submission" date="2016-10" db="EMBL/GenBank/DDBJ databases">
        <authorList>
            <person name="de Groot N.N."/>
        </authorList>
    </citation>
    <scope>NUCLEOTIDE SEQUENCE [LARGE SCALE GENOMIC DNA]</scope>
    <source>
        <strain evidence="2">MBHS1</strain>
    </source>
</reference>
<keyword evidence="3" id="KW-1185">Reference proteome</keyword>
<protein>
    <submittedName>
        <fullName evidence="2">Uncharacterized protein</fullName>
    </submittedName>
</protein>
<accession>A0A1H6F656</accession>
<name>A0A1H6F656_9GAMM</name>
<evidence type="ECO:0000313" key="2">
    <source>
        <dbReference type="EMBL" id="SEH04759.1"/>
    </source>
</evidence>
<feature type="signal peptide" evidence="1">
    <location>
        <begin position="1"/>
        <end position="21"/>
    </location>
</feature>
<sequence>MFYKYSWFYFVLLFSSSIVNAAGFGLGSLGGGSGAHIGGDSHIDVKVGTAAAVGLKTESRIMIGHVADGVSTGGDLKMRIRTGNVFALGFRFMGIEKKACIAIGVIGGHCF</sequence>